<evidence type="ECO:0000256" key="1">
    <source>
        <dbReference type="SAM" id="MobiDB-lite"/>
    </source>
</evidence>
<proteinExistence type="predicted"/>
<dbReference type="Proteomes" id="UP001372338">
    <property type="component" value="Unassembled WGS sequence"/>
</dbReference>
<feature type="compositionally biased region" description="Basic and acidic residues" evidence="1">
    <location>
        <begin position="190"/>
        <end position="202"/>
    </location>
</feature>
<evidence type="ECO:0000313" key="2">
    <source>
        <dbReference type="EMBL" id="KAK7259978.1"/>
    </source>
</evidence>
<feature type="compositionally biased region" description="Polar residues" evidence="1">
    <location>
        <begin position="31"/>
        <end position="50"/>
    </location>
</feature>
<dbReference type="AlphaFoldDB" id="A0AAN9EMQ5"/>
<feature type="compositionally biased region" description="Basic and acidic residues" evidence="1">
    <location>
        <begin position="209"/>
        <end position="223"/>
    </location>
</feature>
<gene>
    <name evidence="2" type="ORF">RIF29_25634</name>
</gene>
<reference evidence="2 3" key="1">
    <citation type="submission" date="2024-01" db="EMBL/GenBank/DDBJ databases">
        <title>The genomes of 5 underutilized Papilionoideae crops provide insights into root nodulation and disease resistanc.</title>
        <authorList>
            <person name="Yuan L."/>
        </authorList>
    </citation>
    <scope>NUCLEOTIDE SEQUENCE [LARGE SCALE GENOMIC DNA]</scope>
    <source>
        <strain evidence="2">ZHUSHIDOU_FW_LH</strain>
        <tissue evidence="2">Leaf</tissue>
    </source>
</reference>
<feature type="region of interest" description="Disordered" evidence="1">
    <location>
        <begin position="190"/>
        <end position="232"/>
    </location>
</feature>
<organism evidence="2 3">
    <name type="scientific">Crotalaria pallida</name>
    <name type="common">Smooth rattlebox</name>
    <name type="synonym">Crotalaria striata</name>
    <dbReference type="NCBI Taxonomy" id="3830"/>
    <lineage>
        <taxon>Eukaryota</taxon>
        <taxon>Viridiplantae</taxon>
        <taxon>Streptophyta</taxon>
        <taxon>Embryophyta</taxon>
        <taxon>Tracheophyta</taxon>
        <taxon>Spermatophyta</taxon>
        <taxon>Magnoliopsida</taxon>
        <taxon>eudicotyledons</taxon>
        <taxon>Gunneridae</taxon>
        <taxon>Pentapetalae</taxon>
        <taxon>rosids</taxon>
        <taxon>fabids</taxon>
        <taxon>Fabales</taxon>
        <taxon>Fabaceae</taxon>
        <taxon>Papilionoideae</taxon>
        <taxon>50 kb inversion clade</taxon>
        <taxon>genistoids sensu lato</taxon>
        <taxon>core genistoids</taxon>
        <taxon>Crotalarieae</taxon>
        <taxon>Crotalaria</taxon>
    </lineage>
</organism>
<protein>
    <submittedName>
        <fullName evidence="2">Uncharacterized protein</fullName>
    </submittedName>
</protein>
<evidence type="ECO:0000313" key="3">
    <source>
        <dbReference type="Proteomes" id="UP001372338"/>
    </source>
</evidence>
<feature type="region of interest" description="Disordered" evidence="1">
    <location>
        <begin position="17"/>
        <end position="105"/>
    </location>
</feature>
<comment type="caution">
    <text evidence="2">The sequence shown here is derived from an EMBL/GenBank/DDBJ whole genome shotgun (WGS) entry which is preliminary data.</text>
</comment>
<name>A0AAN9EMQ5_CROPI</name>
<keyword evidence="3" id="KW-1185">Reference proteome</keyword>
<sequence>MAKDKMDKMAILLKKATESAVGGSSAAARQGSFNTPSAQSSKRTPSTSARQIAGDTVMVGTPFEITRDAEETSSDTHPVEKRRRVEKGKEVANAPHTGGDGSDGTLTIHPSNFFICGSTPAPDDFLRLVKSEADGCRRRRLSANERMNEAQLLAKHLLRATNVMLCLADSANEKQADDFAKQLDAERLAKEEDQKAKEEADKNLATALKKAEEEANHRLEAQSKAKGMRSKG</sequence>
<accession>A0AAN9EMQ5</accession>
<dbReference type="EMBL" id="JAYWIO010000005">
    <property type="protein sequence ID" value="KAK7259978.1"/>
    <property type="molecule type" value="Genomic_DNA"/>
</dbReference>